<dbReference type="Proteomes" id="UP000800200">
    <property type="component" value="Unassembled WGS sequence"/>
</dbReference>
<feature type="region of interest" description="Disordered" evidence="1">
    <location>
        <begin position="146"/>
        <end position="186"/>
    </location>
</feature>
<accession>A0A6A6EE39</accession>
<evidence type="ECO:0000313" key="3">
    <source>
        <dbReference type="Proteomes" id="UP000800200"/>
    </source>
</evidence>
<sequence>MNQQCIWKITIAIISRPINSALLSPKLSYTVALEPSTIPPRLIRDERDISDPNLLGMDECQSQFSPEAEAQMTQDFRRIQRQDARAMPAMLPPAPFSRLSFNEAIIALEQLENQGGWRDNVIDLVSMSLGWDVQRFGLIRSGPNITSQSTGYTGQAPIGRWRSSTPPKYEGPCRRRFRTPPWPSPPKFAVRFDAQQTSEARTQEVVSQGNLIAQTEHQPSVVTFSVPRGSETRDEEDTSARNIDGYRNSNADRQPRSTRRTARLARSLFTFPSGVFDSGSETELGGDEPIPGNHCRKPNRRYSIPQYRHQPCQRAQGTSRTIQPGASTILDSTGDQQELTLPDHLLVPLDRFLNLNATVQRRAADSFRVHSVPLSSRLVNLVDLAFKRGTIGCCRALLKLPVNVRSLLRDLLAGS</sequence>
<dbReference type="EMBL" id="ML994622">
    <property type="protein sequence ID" value="KAF2189072.1"/>
    <property type="molecule type" value="Genomic_DNA"/>
</dbReference>
<gene>
    <name evidence="2" type="ORF">K469DRAFT_748254</name>
</gene>
<organism evidence="2 3">
    <name type="scientific">Zopfia rhizophila CBS 207.26</name>
    <dbReference type="NCBI Taxonomy" id="1314779"/>
    <lineage>
        <taxon>Eukaryota</taxon>
        <taxon>Fungi</taxon>
        <taxon>Dikarya</taxon>
        <taxon>Ascomycota</taxon>
        <taxon>Pezizomycotina</taxon>
        <taxon>Dothideomycetes</taxon>
        <taxon>Dothideomycetes incertae sedis</taxon>
        <taxon>Zopfiaceae</taxon>
        <taxon>Zopfia</taxon>
    </lineage>
</organism>
<reference evidence="2" key="1">
    <citation type="journal article" date="2020" name="Stud. Mycol.">
        <title>101 Dothideomycetes genomes: a test case for predicting lifestyles and emergence of pathogens.</title>
        <authorList>
            <person name="Haridas S."/>
            <person name="Albert R."/>
            <person name="Binder M."/>
            <person name="Bloem J."/>
            <person name="Labutti K."/>
            <person name="Salamov A."/>
            <person name="Andreopoulos B."/>
            <person name="Baker S."/>
            <person name="Barry K."/>
            <person name="Bills G."/>
            <person name="Bluhm B."/>
            <person name="Cannon C."/>
            <person name="Castanera R."/>
            <person name="Culley D."/>
            <person name="Daum C."/>
            <person name="Ezra D."/>
            <person name="Gonzalez J."/>
            <person name="Henrissat B."/>
            <person name="Kuo A."/>
            <person name="Liang C."/>
            <person name="Lipzen A."/>
            <person name="Lutzoni F."/>
            <person name="Magnuson J."/>
            <person name="Mondo S."/>
            <person name="Nolan M."/>
            <person name="Ohm R."/>
            <person name="Pangilinan J."/>
            <person name="Park H.-J."/>
            <person name="Ramirez L."/>
            <person name="Alfaro M."/>
            <person name="Sun H."/>
            <person name="Tritt A."/>
            <person name="Yoshinaga Y."/>
            <person name="Zwiers L.-H."/>
            <person name="Turgeon B."/>
            <person name="Goodwin S."/>
            <person name="Spatafora J."/>
            <person name="Crous P."/>
            <person name="Grigoriev I."/>
        </authorList>
    </citation>
    <scope>NUCLEOTIDE SEQUENCE</scope>
    <source>
        <strain evidence="2">CBS 207.26</strain>
    </source>
</reference>
<name>A0A6A6EE39_9PEZI</name>
<feature type="region of interest" description="Disordered" evidence="1">
    <location>
        <begin position="216"/>
        <end position="260"/>
    </location>
</feature>
<keyword evidence="3" id="KW-1185">Reference proteome</keyword>
<feature type="region of interest" description="Disordered" evidence="1">
    <location>
        <begin position="277"/>
        <end position="300"/>
    </location>
</feature>
<evidence type="ECO:0000256" key="1">
    <source>
        <dbReference type="SAM" id="MobiDB-lite"/>
    </source>
</evidence>
<protein>
    <submittedName>
        <fullName evidence="2">Uncharacterized protein</fullName>
    </submittedName>
</protein>
<dbReference type="AlphaFoldDB" id="A0A6A6EE39"/>
<proteinExistence type="predicted"/>
<evidence type="ECO:0000313" key="2">
    <source>
        <dbReference type="EMBL" id="KAF2189072.1"/>
    </source>
</evidence>